<evidence type="ECO:0000259" key="8">
    <source>
        <dbReference type="Pfam" id="PF02687"/>
    </source>
</evidence>
<evidence type="ECO:0000256" key="4">
    <source>
        <dbReference type="ARBA" id="ARBA00022692"/>
    </source>
</evidence>
<protein>
    <submittedName>
        <fullName evidence="9">FtsX-like permease family protein</fullName>
    </submittedName>
</protein>
<evidence type="ECO:0000256" key="2">
    <source>
        <dbReference type="ARBA" id="ARBA00005236"/>
    </source>
</evidence>
<feature type="transmembrane region" description="Helical" evidence="7">
    <location>
        <begin position="245"/>
        <end position="267"/>
    </location>
</feature>
<dbReference type="PANTHER" id="PTHR30489">
    <property type="entry name" value="LIPOPROTEIN-RELEASING SYSTEM TRANSMEMBRANE PROTEIN LOLE"/>
    <property type="match status" value="1"/>
</dbReference>
<keyword evidence="6 7" id="KW-0472">Membrane</keyword>
<dbReference type="Proteomes" id="UP001055940">
    <property type="component" value="Chromosome"/>
</dbReference>
<sequence length="381" mass="39874">MAFALVCVTATVTLLAYAQKNISGASANRSVEIDSVQSGEGVTLDDRTLSEIADLPDVEAVRPWLQEGFLLVDQDYPAGVLWATPRTGYGQPPVTDHLGEEPMAPDDLGDNEVILPDQASGVDLSALLGDTVEVEYTIATGPETGEPGYTEFRVVGLYDSGFGASDGPGSAYVSLSTVRELVAARQMVAPEDFGARVAYPKAVVEVSEEEAVLDVQRVLAEQGFAVSSMQSLTSEVPGSVRLVQALTWVLIAAVTVYCAGTGASFGADVVRNRRKEIGLLKAVGFSRRRVSRLLRAELVSFGALTGVAGAVLGALLSGVVFAVARLAVFPELAPPPAAPLLAASTALIALPAVSLYMGSLRQLRVATSLPADDALRDLRAT</sequence>
<keyword evidence="5 7" id="KW-1133">Transmembrane helix</keyword>
<keyword evidence="4 7" id="KW-0812">Transmembrane</keyword>
<accession>A0ABY5DE90</accession>
<organism evidence="9 10">
    <name type="scientific">Nocardiopsis exhalans</name>
    <dbReference type="NCBI Taxonomy" id="163604"/>
    <lineage>
        <taxon>Bacteria</taxon>
        <taxon>Bacillati</taxon>
        <taxon>Actinomycetota</taxon>
        <taxon>Actinomycetes</taxon>
        <taxon>Streptosporangiales</taxon>
        <taxon>Nocardiopsidaceae</taxon>
        <taxon>Nocardiopsis</taxon>
    </lineage>
</organism>
<feature type="transmembrane region" description="Helical" evidence="7">
    <location>
        <begin position="298"/>
        <end position="324"/>
    </location>
</feature>
<keyword evidence="10" id="KW-1185">Reference proteome</keyword>
<name>A0ABY5DE90_9ACTN</name>
<dbReference type="EMBL" id="CP099837">
    <property type="protein sequence ID" value="USY21685.1"/>
    <property type="molecule type" value="Genomic_DNA"/>
</dbReference>
<comment type="subcellular location">
    <subcellularLocation>
        <location evidence="1">Cell membrane</location>
        <topology evidence="1">Multi-pass membrane protein</topology>
    </subcellularLocation>
</comment>
<dbReference type="InterPro" id="IPR051447">
    <property type="entry name" value="Lipoprotein-release_system"/>
</dbReference>
<reference evidence="9" key="1">
    <citation type="submission" date="2022-06" db="EMBL/GenBank/DDBJ databases">
        <authorList>
            <person name="Ping M."/>
        </authorList>
    </citation>
    <scope>NUCLEOTIDE SEQUENCE</scope>
    <source>
        <strain evidence="9">JCM11759T</strain>
    </source>
</reference>
<keyword evidence="3" id="KW-1003">Cell membrane</keyword>
<gene>
    <name evidence="9" type="ORF">NE857_08815</name>
</gene>
<dbReference type="PANTHER" id="PTHR30489:SF0">
    <property type="entry name" value="LIPOPROTEIN-RELEASING SYSTEM TRANSMEMBRANE PROTEIN LOLE"/>
    <property type="match status" value="1"/>
</dbReference>
<feature type="domain" description="ABC3 transporter permease C-terminal" evidence="8">
    <location>
        <begin position="269"/>
        <end position="360"/>
    </location>
</feature>
<feature type="transmembrane region" description="Helical" evidence="7">
    <location>
        <begin position="336"/>
        <end position="357"/>
    </location>
</feature>
<evidence type="ECO:0000256" key="7">
    <source>
        <dbReference type="SAM" id="Phobius"/>
    </source>
</evidence>
<dbReference type="Pfam" id="PF02687">
    <property type="entry name" value="FtsX"/>
    <property type="match status" value="1"/>
</dbReference>
<evidence type="ECO:0000256" key="1">
    <source>
        <dbReference type="ARBA" id="ARBA00004651"/>
    </source>
</evidence>
<dbReference type="InterPro" id="IPR003838">
    <property type="entry name" value="ABC3_permease_C"/>
</dbReference>
<proteinExistence type="inferred from homology"/>
<evidence type="ECO:0000256" key="3">
    <source>
        <dbReference type="ARBA" id="ARBA00022475"/>
    </source>
</evidence>
<evidence type="ECO:0000256" key="6">
    <source>
        <dbReference type="ARBA" id="ARBA00023136"/>
    </source>
</evidence>
<evidence type="ECO:0000313" key="9">
    <source>
        <dbReference type="EMBL" id="USY21685.1"/>
    </source>
</evidence>
<comment type="similarity">
    <text evidence="2">Belongs to the ABC-4 integral membrane protein family. LolC/E subfamily.</text>
</comment>
<evidence type="ECO:0000256" key="5">
    <source>
        <dbReference type="ARBA" id="ARBA00022989"/>
    </source>
</evidence>
<evidence type="ECO:0000313" key="10">
    <source>
        <dbReference type="Proteomes" id="UP001055940"/>
    </source>
</evidence>